<dbReference type="AlphaFoldDB" id="A0A3M6TYV8"/>
<evidence type="ECO:0000313" key="3">
    <source>
        <dbReference type="Proteomes" id="UP000275408"/>
    </source>
</evidence>
<accession>A0A3M6TYV8</accession>
<proteinExistence type="predicted"/>
<name>A0A3M6TYV8_POCDA</name>
<evidence type="ECO:0000313" key="2">
    <source>
        <dbReference type="EMBL" id="RMX46464.1"/>
    </source>
</evidence>
<comment type="caution">
    <text evidence="2">The sequence shown here is derived from an EMBL/GenBank/DDBJ whole genome shotgun (WGS) entry which is preliminary data.</text>
</comment>
<protein>
    <submittedName>
        <fullName evidence="2">Uncharacterized protein</fullName>
    </submittedName>
</protein>
<dbReference type="Proteomes" id="UP000275408">
    <property type="component" value="Unassembled WGS sequence"/>
</dbReference>
<feature type="region of interest" description="Disordered" evidence="1">
    <location>
        <begin position="25"/>
        <end position="53"/>
    </location>
</feature>
<organism evidence="2 3">
    <name type="scientific">Pocillopora damicornis</name>
    <name type="common">Cauliflower coral</name>
    <name type="synonym">Millepora damicornis</name>
    <dbReference type="NCBI Taxonomy" id="46731"/>
    <lineage>
        <taxon>Eukaryota</taxon>
        <taxon>Metazoa</taxon>
        <taxon>Cnidaria</taxon>
        <taxon>Anthozoa</taxon>
        <taxon>Hexacorallia</taxon>
        <taxon>Scleractinia</taxon>
        <taxon>Astrocoeniina</taxon>
        <taxon>Pocilloporidae</taxon>
        <taxon>Pocillopora</taxon>
    </lineage>
</organism>
<evidence type="ECO:0000256" key="1">
    <source>
        <dbReference type="SAM" id="MobiDB-lite"/>
    </source>
</evidence>
<reference evidence="2 3" key="1">
    <citation type="journal article" date="2018" name="Sci. Rep.">
        <title>Comparative analysis of the Pocillopora damicornis genome highlights role of immune system in coral evolution.</title>
        <authorList>
            <person name="Cunning R."/>
            <person name="Bay R.A."/>
            <person name="Gillette P."/>
            <person name="Baker A.C."/>
            <person name="Traylor-Knowles N."/>
        </authorList>
    </citation>
    <scope>NUCLEOTIDE SEQUENCE [LARGE SCALE GENOMIC DNA]</scope>
    <source>
        <strain evidence="2">RSMAS</strain>
        <tissue evidence="2">Whole animal</tissue>
    </source>
</reference>
<sequence>MGHKTSTAEKEEACIEAANNLTSIMRENQEPVSQPKTPATATKSLSQTSFKRDRLSWREEDVNAMKDLFSEEIKEKCITIEVVRNKI</sequence>
<keyword evidence="3" id="KW-1185">Reference proteome</keyword>
<dbReference type="EMBL" id="RCHS01002701">
    <property type="protein sequence ID" value="RMX46464.1"/>
    <property type="molecule type" value="Genomic_DNA"/>
</dbReference>
<gene>
    <name evidence="2" type="ORF">pdam_00017831</name>
</gene>
<feature type="compositionally biased region" description="Polar residues" evidence="1">
    <location>
        <begin position="25"/>
        <end position="49"/>
    </location>
</feature>